<evidence type="ECO:0000313" key="3">
    <source>
        <dbReference type="Proteomes" id="UP001148018"/>
    </source>
</evidence>
<proteinExistence type="predicted"/>
<dbReference type="AlphaFoldDB" id="A0A9Q0I687"/>
<reference evidence="2" key="1">
    <citation type="submission" date="2022-07" db="EMBL/GenBank/DDBJ databases">
        <title>Chromosome-level genome of Muraenolepis orangiensis.</title>
        <authorList>
            <person name="Kim J."/>
        </authorList>
    </citation>
    <scope>NUCLEOTIDE SEQUENCE</scope>
    <source>
        <strain evidence="2">KU_S4_2022</strain>
        <tissue evidence="2">Muscle</tissue>
    </source>
</reference>
<gene>
    <name evidence="2" type="ORF">NHX12_013247</name>
</gene>
<sequence length="99" mass="10974">MAAASCQLTADGLSTRNWTETGPVCHYCWPITLSLNSLWRRTGETGGERRRERRGGEERGGERGGQRRVGICLLLLLANNTPYEGGQGRQEERGGERRG</sequence>
<evidence type="ECO:0000313" key="2">
    <source>
        <dbReference type="EMBL" id="KAJ3586855.1"/>
    </source>
</evidence>
<dbReference type="Proteomes" id="UP001148018">
    <property type="component" value="Unassembled WGS sequence"/>
</dbReference>
<name>A0A9Q0I687_9TELE</name>
<dbReference type="EMBL" id="JANIIK010000117">
    <property type="protein sequence ID" value="KAJ3586855.1"/>
    <property type="molecule type" value="Genomic_DNA"/>
</dbReference>
<protein>
    <submittedName>
        <fullName evidence="2">Uncharacterized protein</fullName>
    </submittedName>
</protein>
<organism evidence="2 3">
    <name type="scientific">Muraenolepis orangiensis</name>
    <name type="common">Patagonian moray cod</name>
    <dbReference type="NCBI Taxonomy" id="630683"/>
    <lineage>
        <taxon>Eukaryota</taxon>
        <taxon>Metazoa</taxon>
        <taxon>Chordata</taxon>
        <taxon>Craniata</taxon>
        <taxon>Vertebrata</taxon>
        <taxon>Euteleostomi</taxon>
        <taxon>Actinopterygii</taxon>
        <taxon>Neopterygii</taxon>
        <taxon>Teleostei</taxon>
        <taxon>Neoteleostei</taxon>
        <taxon>Acanthomorphata</taxon>
        <taxon>Zeiogadaria</taxon>
        <taxon>Gadariae</taxon>
        <taxon>Gadiformes</taxon>
        <taxon>Muraenolepidoidei</taxon>
        <taxon>Muraenolepididae</taxon>
        <taxon>Muraenolepis</taxon>
    </lineage>
</organism>
<accession>A0A9Q0I687</accession>
<evidence type="ECO:0000256" key="1">
    <source>
        <dbReference type="SAM" id="MobiDB-lite"/>
    </source>
</evidence>
<feature type="region of interest" description="Disordered" evidence="1">
    <location>
        <begin position="42"/>
        <end position="65"/>
    </location>
</feature>
<keyword evidence="3" id="KW-1185">Reference proteome</keyword>
<comment type="caution">
    <text evidence="2">The sequence shown here is derived from an EMBL/GenBank/DDBJ whole genome shotgun (WGS) entry which is preliminary data.</text>
</comment>